<dbReference type="InterPro" id="IPR004910">
    <property type="entry name" value="Yippee/Mis18/Cereblon"/>
</dbReference>
<dbReference type="OrthoDB" id="6407410at2759"/>
<evidence type="ECO:0000259" key="5">
    <source>
        <dbReference type="PROSITE" id="PS51792"/>
    </source>
</evidence>
<dbReference type="InterPro" id="IPR039058">
    <property type="entry name" value="Yippee_fam"/>
</dbReference>
<protein>
    <recommendedName>
        <fullName evidence="4">Protein yippee-like</fullName>
    </recommendedName>
</protein>
<dbReference type="PANTHER" id="PTHR13848">
    <property type="entry name" value="PROTEIN YIPPEE-LIKE CG15309-RELATED"/>
    <property type="match status" value="1"/>
</dbReference>
<evidence type="ECO:0000313" key="7">
    <source>
        <dbReference type="Proteomes" id="UP000033540"/>
    </source>
</evidence>
<proteinExistence type="inferred from homology"/>
<dbReference type="STRING" id="1403190.A0A0F0HXU2"/>
<comment type="similarity">
    <text evidence="1 4">Belongs to the yippee family.</text>
</comment>
<keyword evidence="2" id="KW-0479">Metal-binding</keyword>
<organism evidence="6 7">
    <name type="scientific">Aspergillus parasiticus (strain ATCC 56775 / NRRL 5862 / SRRC 143 / SU-1)</name>
    <dbReference type="NCBI Taxonomy" id="1403190"/>
    <lineage>
        <taxon>Eukaryota</taxon>
        <taxon>Fungi</taxon>
        <taxon>Dikarya</taxon>
        <taxon>Ascomycota</taxon>
        <taxon>Pezizomycotina</taxon>
        <taxon>Eurotiomycetes</taxon>
        <taxon>Eurotiomycetidae</taxon>
        <taxon>Eurotiales</taxon>
        <taxon>Aspergillaceae</taxon>
        <taxon>Aspergillus</taxon>
        <taxon>Aspergillus subgen. Circumdati</taxon>
    </lineage>
</organism>
<keyword evidence="6" id="KW-0238">DNA-binding</keyword>
<dbReference type="InterPro" id="IPR034751">
    <property type="entry name" value="Yippee"/>
</dbReference>
<dbReference type="Pfam" id="PF03226">
    <property type="entry name" value="Yippee-Mis18"/>
    <property type="match status" value="1"/>
</dbReference>
<dbReference type="AlphaFoldDB" id="A0A0F0HXU2"/>
<evidence type="ECO:0000256" key="3">
    <source>
        <dbReference type="ARBA" id="ARBA00022833"/>
    </source>
</evidence>
<dbReference type="EMBL" id="JZEE01000746">
    <property type="protein sequence ID" value="KJK60300.1"/>
    <property type="molecule type" value="Genomic_DNA"/>
</dbReference>
<name>A0A0F0HXU2_ASPPU</name>
<dbReference type="PROSITE" id="PS51792">
    <property type="entry name" value="YIPPEE"/>
    <property type="match status" value="1"/>
</dbReference>
<feature type="domain" description="Yippee" evidence="5">
    <location>
        <begin position="13"/>
        <end position="132"/>
    </location>
</feature>
<reference evidence="6 7" key="1">
    <citation type="submission" date="2015-02" db="EMBL/GenBank/DDBJ databases">
        <title>Draft genome sequence of Aspergillus parasiticus SU-1.</title>
        <authorList>
            <person name="Yu J."/>
            <person name="Fedorova N."/>
            <person name="Yin Y."/>
            <person name="Losada L."/>
            <person name="Zafar N."/>
            <person name="Taujale R."/>
            <person name="Ehrlich K.C."/>
            <person name="Bhatnagar D."/>
            <person name="Cleveland T.E."/>
            <person name="Bennett J.W."/>
            <person name="Nierman W.C."/>
        </authorList>
    </citation>
    <scope>NUCLEOTIDE SEQUENCE [LARGE SCALE GENOMIC DNA]</scope>
    <source>
        <strain evidence="7">ATCC 56775 / NRRL 5862 / SRRC 143 / SU-1</strain>
    </source>
</reference>
<keyword evidence="3" id="KW-0862">Zinc</keyword>
<dbReference type="GO" id="GO:0046872">
    <property type="term" value="F:metal ion binding"/>
    <property type="evidence" value="ECO:0007669"/>
    <property type="project" value="UniProtKB-KW"/>
</dbReference>
<evidence type="ECO:0000313" key="6">
    <source>
        <dbReference type="EMBL" id="KJK60300.1"/>
    </source>
</evidence>
<evidence type="ECO:0000256" key="1">
    <source>
        <dbReference type="ARBA" id="ARBA00005613"/>
    </source>
</evidence>
<dbReference type="Proteomes" id="UP000033540">
    <property type="component" value="Unassembled WGS sequence"/>
</dbReference>
<dbReference type="GO" id="GO:0003677">
    <property type="term" value="F:DNA binding"/>
    <property type="evidence" value="ECO:0007669"/>
    <property type="project" value="UniProtKB-KW"/>
</dbReference>
<evidence type="ECO:0000256" key="4">
    <source>
        <dbReference type="RuleBase" id="RU110713"/>
    </source>
</evidence>
<gene>
    <name evidence="6" type="ORF">P875_00053511</name>
</gene>
<evidence type="ECO:0000256" key="2">
    <source>
        <dbReference type="ARBA" id="ARBA00022723"/>
    </source>
</evidence>
<comment type="caution">
    <text evidence="6">The sequence shown here is derived from an EMBL/GenBank/DDBJ whole genome shotgun (WGS) entry which is preliminary data.</text>
</comment>
<accession>A0A0F0HXU2</accession>
<sequence length="132" mass="15109">MGLAYNVYLTSNKIFGCKQCKTHLADYDDIISRVGALPPCPTTQKTCTDWKTVPQNFRGQHGKAYLFNNVVNITQSEAVERSMTTGRHIVRDIACRQCRETVGWKYDKAYETSEKYKEGKFILEEELLCVVC</sequence>